<feature type="transmembrane region" description="Helical" evidence="1">
    <location>
        <begin position="251"/>
        <end position="270"/>
    </location>
</feature>
<evidence type="ECO:0000313" key="2">
    <source>
        <dbReference type="EMBL" id="GLQ19960.1"/>
    </source>
</evidence>
<reference evidence="2" key="1">
    <citation type="journal article" date="2014" name="Int. J. Syst. Evol. Microbiol.">
        <title>Complete genome of a new Firmicutes species belonging to the dominant human colonic microbiota ('Ruminococcus bicirculans') reveals two chromosomes and a selective capacity to utilize plant glucans.</title>
        <authorList>
            <consortium name="NISC Comparative Sequencing Program"/>
            <person name="Wegmann U."/>
            <person name="Louis P."/>
            <person name="Goesmann A."/>
            <person name="Henrissat B."/>
            <person name="Duncan S.H."/>
            <person name="Flint H.J."/>
        </authorList>
    </citation>
    <scope>NUCLEOTIDE SEQUENCE</scope>
    <source>
        <strain evidence="2">NBRC 108216</strain>
    </source>
</reference>
<gene>
    <name evidence="2" type="ORF">GCM10007854_09150</name>
</gene>
<protein>
    <recommendedName>
        <fullName evidence="4">Acyltransferase</fullName>
    </recommendedName>
</protein>
<comment type="caution">
    <text evidence="2">The sequence shown here is derived from an EMBL/GenBank/DDBJ whole genome shotgun (WGS) entry which is preliminary data.</text>
</comment>
<accession>A0ABQ5UYX7</accession>
<feature type="transmembrane region" description="Helical" evidence="1">
    <location>
        <begin position="34"/>
        <end position="53"/>
    </location>
</feature>
<sequence length="367" mass="40026">MFAPRQIASRFSPPQRDNNPADAAILSRLNAVRFLTVVMIGIGYASTMAVGPQSKEWLHVLGHDPSWYGIQVLFFLSGWLAWRSLSSGRGVAAFIRSRALRNLPWVILYTLIVSVVLYPLLCNHDSPAAQGALQLALYFFKTVTLVDPGGPLPGALDDALYACLLQGTIWTLRWGVVAFAGLILIYATGMRTRTLIGLLALCIAAHIAIGSWSLRTESTAFDPLVPGLRLGYAFLFGAVMRSVNHVRLKSWRGWLAISATCLGLATLHYVGLTWTHMIEVLASLGWCALAMALLLSPLAGLRRWPNLTLPTYLGIWPVAQWLLSQHPDISVPTLVLATVSISVGLALFLRGLLSLSVSPAHRRVQTA</sequence>
<name>A0ABQ5UYX7_9PROT</name>
<evidence type="ECO:0008006" key="4">
    <source>
        <dbReference type="Google" id="ProtNLM"/>
    </source>
</evidence>
<feature type="transmembrane region" description="Helical" evidence="1">
    <location>
        <begin position="329"/>
        <end position="353"/>
    </location>
</feature>
<organism evidence="2 3">
    <name type="scientific">Algimonas porphyrae</name>
    <dbReference type="NCBI Taxonomy" id="1128113"/>
    <lineage>
        <taxon>Bacteria</taxon>
        <taxon>Pseudomonadati</taxon>
        <taxon>Pseudomonadota</taxon>
        <taxon>Alphaproteobacteria</taxon>
        <taxon>Maricaulales</taxon>
        <taxon>Robiginitomaculaceae</taxon>
        <taxon>Algimonas</taxon>
    </lineage>
</organism>
<feature type="transmembrane region" description="Helical" evidence="1">
    <location>
        <begin position="65"/>
        <end position="82"/>
    </location>
</feature>
<keyword evidence="3" id="KW-1185">Reference proteome</keyword>
<feature type="transmembrane region" description="Helical" evidence="1">
    <location>
        <begin position="159"/>
        <end position="187"/>
    </location>
</feature>
<feature type="transmembrane region" description="Helical" evidence="1">
    <location>
        <begin position="103"/>
        <end position="121"/>
    </location>
</feature>
<keyword evidence="1" id="KW-0812">Transmembrane</keyword>
<evidence type="ECO:0000313" key="3">
    <source>
        <dbReference type="Proteomes" id="UP001161390"/>
    </source>
</evidence>
<dbReference type="RefSeq" id="WP_284370102.1">
    <property type="nucleotide sequence ID" value="NZ_BSNJ01000002.1"/>
</dbReference>
<dbReference type="EMBL" id="BSNJ01000002">
    <property type="protein sequence ID" value="GLQ19960.1"/>
    <property type="molecule type" value="Genomic_DNA"/>
</dbReference>
<evidence type="ECO:0000256" key="1">
    <source>
        <dbReference type="SAM" id="Phobius"/>
    </source>
</evidence>
<feature type="transmembrane region" description="Helical" evidence="1">
    <location>
        <begin position="276"/>
        <end position="295"/>
    </location>
</feature>
<feature type="transmembrane region" description="Helical" evidence="1">
    <location>
        <begin position="194"/>
        <end position="214"/>
    </location>
</feature>
<proteinExistence type="predicted"/>
<dbReference type="Proteomes" id="UP001161390">
    <property type="component" value="Unassembled WGS sequence"/>
</dbReference>
<keyword evidence="1" id="KW-0472">Membrane</keyword>
<reference evidence="2" key="2">
    <citation type="submission" date="2023-01" db="EMBL/GenBank/DDBJ databases">
        <title>Draft genome sequence of Algimonas porphyrae strain NBRC 108216.</title>
        <authorList>
            <person name="Sun Q."/>
            <person name="Mori K."/>
        </authorList>
    </citation>
    <scope>NUCLEOTIDE SEQUENCE</scope>
    <source>
        <strain evidence="2">NBRC 108216</strain>
    </source>
</reference>
<keyword evidence="1" id="KW-1133">Transmembrane helix</keyword>